<feature type="transmembrane region" description="Helical" evidence="3">
    <location>
        <begin position="338"/>
        <end position="363"/>
    </location>
</feature>
<dbReference type="PRINTS" id="PR00149">
    <property type="entry name" value="FUMRATELYASE"/>
</dbReference>
<evidence type="ECO:0000259" key="4">
    <source>
        <dbReference type="Pfam" id="PF00206"/>
    </source>
</evidence>
<evidence type="ECO:0000313" key="5">
    <source>
        <dbReference type="EMBL" id="ETO27203.1"/>
    </source>
</evidence>
<keyword evidence="3" id="KW-1133">Transmembrane helix</keyword>
<dbReference type="InterPro" id="IPR005677">
    <property type="entry name" value="Fum_hydII"/>
</dbReference>
<dbReference type="InterPro" id="IPR008948">
    <property type="entry name" value="L-Aspartase-like"/>
</dbReference>
<dbReference type="GO" id="GO:0006108">
    <property type="term" value="P:malate metabolic process"/>
    <property type="evidence" value="ECO:0007669"/>
    <property type="project" value="TreeGrafter"/>
</dbReference>
<comment type="similarity">
    <text evidence="1">Belongs to the class-II fumarase/aspartase family. Fumarase subfamily.</text>
</comment>
<accession>X6NMP2</accession>
<dbReference type="Gene3D" id="1.10.275.10">
    <property type="entry name" value="Fumarase/aspartase (N-terminal domain)"/>
    <property type="match status" value="1"/>
</dbReference>
<dbReference type="PANTHER" id="PTHR11444">
    <property type="entry name" value="ASPARTATEAMMONIA/ARGININOSUCCINATE/ADENYLOSUCCINATE LYASE"/>
    <property type="match status" value="1"/>
</dbReference>
<dbReference type="InterPro" id="IPR024083">
    <property type="entry name" value="Fumarase/histidase_N"/>
</dbReference>
<gene>
    <name evidence="5" type="ORF">RFI_09928</name>
</gene>
<feature type="transmembrane region" description="Helical" evidence="3">
    <location>
        <begin position="213"/>
        <end position="231"/>
    </location>
</feature>
<dbReference type="Gene3D" id="1.20.200.10">
    <property type="entry name" value="Fumarase/aspartase (Central domain)"/>
    <property type="match status" value="2"/>
</dbReference>
<feature type="domain" description="Fumarate lyase N-terminal" evidence="4">
    <location>
        <begin position="2"/>
        <end position="202"/>
    </location>
</feature>
<dbReference type="AlphaFoldDB" id="X6NMP2"/>
<keyword evidence="6" id="KW-1185">Reference proteome</keyword>
<dbReference type="Proteomes" id="UP000023152">
    <property type="component" value="Unassembled WGS sequence"/>
</dbReference>
<evidence type="ECO:0000256" key="1">
    <source>
        <dbReference type="ARBA" id="ARBA00009084"/>
    </source>
</evidence>
<sequence length="365" mass="40309">MGEVKVPADRLWGAQTQRSLENFDIGQPQFQMPTAMIRAFGVLKKACAVANYKLQNLPKDIHDSIVTACDEIIAGKWDKEFPLSIFQTGSGTQSNMNANEVISNRSIQLMGGVIGSKVPVHPNDHVNRSASSNDTFPSVMHIAVAMDCVNKLFPSLSKLIQALKQKETEFSKIIKMGRTHLMDATPLTLGQEFSGLCAFLTHIYYITYTIYTIYKYIYIYLLCICIHILSYNQCCIQYKVSICIYVAQLENGASRIKQSLPRIYELAQGGTAVGTGLNTIEGFDVAVAKEVAVMTGLPFISGKNKFELLASHDSLVDLSGTLNTLSVSLMKIANDIRLLGNLLFTFVCQIIIIIIIIFLSSLVSQ</sequence>
<comment type="caution">
    <text evidence="5">The sequence shown here is derived from an EMBL/GenBank/DDBJ whole genome shotgun (WGS) entry which is preliminary data.</text>
</comment>
<dbReference type="PANTHER" id="PTHR11444:SF1">
    <property type="entry name" value="FUMARATE HYDRATASE, MITOCHONDRIAL"/>
    <property type="match status" value="1"/>
</dbReference>
<evidence type="ECO:0000313" key="6">
    <source>
        <dbReference type="Proteomes" id="UP000023152"/>
    </source>
</evidence>
<dbReference type="InterPro" id="IPR022761">
    <property type="entry name" value="Fumarate_lyase_N"/>
</dbReference>
<feature type="domain" description="Fumarate lyase N-terminal" evidence="4">
    <location>
        <begin position="243"/>
        <end position="341"/>
    </location>
</feature>
<evidence type="ECO:0000256" key="2">
    <source>
        <dbReference type="ARBA" id="ARBA00012921"/>
    </source>
</evidence>
<proteinExistence type="inferred from homology"/>
<dbReference type="OrthoDB" id="1738025at2759"/>
<dbReference type="GO" id="GO:0006106">
    <property type="term" value="P:fumarate metabolic process"/>
    <property type="evidence" value="ECO:0007669"/>
    <property type="project" value="InterPro"/>
</dbReference>
<dbReference type="SUPFAM" id="SSF48557">
    <property type="entry name" value="L-aspartase-like"/>
    <property type="match status" value="2"/>
</dbReference>
<dbReference type="EMBL" id="ASPP01007398">
    <property type="protein sequence ID" value="ETO27203.1"/>
    <property type="molecule type" value="Genomic_DNA"/>
</dbReference>
<dbReference type="GO" id="GO:0004333">
    <property type="term" value="F:fumarate hydratase activity"/>
    <property type="evidence" value="ECO:0007669"/>
    <property type="project" value="UniProtKB-EC"/>
</dbReference>
<dbReference type="Pfam" id="PF00206">
    <property type="entry name" value="Lyase_1"/>
    <property type="match status" value="2"/>
</dbReference>
<protein>
    <recommendedName>
        <fullName evidence="2">fumarate hydratase</fullName>
        <ecNumber evidence="2">4.2.1.2</ecNumber>
    </recommendedName>
</protein>
<keyword evidence="3" id="KW-0472">Membrane</keyword>
<evidence type="ECO:0000256" key="3">
    <source>
        <dbReference type="SAM" id="Phobius"/>
    </source>
</evidence>
<reference evidence="5 6" key="1">
    <citation type="journal article" date="2013" name="Curr. Biol.">
        <title>The Genome of the Foraminiferan Reticulomyxa filosa.</title>
        <authorList>
            <person name="Glockner G."/>
            <person name="Hulsmann N."/>
            <person name="Schleicher M."/>
            <person name="Noegel A.A."/>
            <person name="Eichinger L."/>
            <person name="Gallinger C."/>
            <person name="Pawlowski J."/>
            <person name="Sierra R."/>
            <person name="Euteneuer U."/>
            <person name="Pillet L."/>
            <person name="Moustafa A."/>
            <person name="Platzer M."/>
            <person name="Groth M."/>
            <person name="Szafranski K."/>
            <person name="Schliwa M."/>
        </authorList>
    </citation>
    <scope>NUCLEOTIDE SEQUENCE [LARGE SCALE GENOMIC DNA]</scope>
</reference>
<dbReference type="FunFam" id="1.10.275.10:FF:000001">
    <property type="entry name" value="Fumarate hydratase, mitochondrial"/>
    <property type="match status" value="1"/>
</dbReference>
<dbReference type="EC" id="4.2.1.2" evidence="2"/>
<name>X6NMP2_RETFI</name>
<keyword evidence="3" id="KW-0812">Transmembrane</keyword>
<dbReference type="InterPro" id="IPR000362">
    <property type="entry name" value="Fumarate_lyase_fam"/>
</dbReference>
<dbReference type="GO" id="GO:0006099">
    <property type="term" value="P:tricarboxylic acid cycle"/>
    <property type="evidence" value="ECO:0007669"/>
    <property type="project" value="TreeGrafter"/>
</dbReference>
<organism evidence="5 6">
    <name type="scientific">Reticulomyxa filosa</name>
    <dbReference type="NCBI Taxonomy" id="46433"/>
    <lineage>
        <taxon>Eukaryota</taxon>
        <taxon>Sar</taxon>
        <taxon>Rhizaria</taxon>
        <taxon>Retaria</taxon>
        <taxon>Foraminifera</taxon>
        <taxon>Monothalamids</taxon>
        <taxon>Reticulomyxidae</taxon>
        <taxon>Reticulomyxa</taxon>
    </lineage>
</organism>